<name>A0AAN9A7L9_HALRR</name>
<dbReference type="EMBL" id="JAXCGZ010009461">
    <property type="protein sequence ID" value="KAK7077184.1"/>
    <property type="molecule type" value="Genomic_DNA"/>
</dbReference>
<evidence type="ECO:0000313" key="3">
    <source>
        <dbReference type="Proteomes" id="UP001381693"/>
    </source>
</evidence>
<sequence length="161" mass="17996">MEFDIKFKVYLLLLGAVTAVVRSERVQKRDANSSIISVEEIQPHVERANFPVIDPRVFPGGGYAMVILTAVMARMKSQRTVQLKELQEDPVKQVSSSVRTAIAFPRPGDVIRLTIAEITLMRKGVNQNVPMKNSSVRAIISVSQQPGDVMDFKIVKMAQMR</sequence>
<feature type="signal peptide" evidence="1">
    <location>
        <begin position="1"/>
        <end position="23"/>
    </location>
</feature>
<organism evidence="2 3">
    <name type="scientific">Halocaridina rubra</name>
    <name type="common">Hawaiian red shrimp</name>
    <dbReference type="NCBI Taxonomy" id="373956"/>
    <lineage>
        <taxon>Eukaryota</taxon>
        <taxon>Metazoa</taxon>
        <taxon>Ecdysozoa</taxon>
        <taxon>Arthropoda</taxon>
        <taxon>Crustacea</taxon>
        <taxon>Multicrustacea</taxon>
        <taxon>Malacostraca</taxon>
        <taxon>Eumalacostraca</taxon>
        <taxon>Eucarida</taxon>
        <taxon>Decapoda</taxon>
        <taxon>Pleocyemata</taxon>
        <taxon>Caridea</taxon>
        <taxon>Atyoidea</taxon>
        <taxon>Atyidae</taxon>
        <taxon>Halocaridina</taxon>
    </lineage>
</organism>
<accession>A0AAN9A7L9</accession>
<protein>
    <submittedName>
        <fullName evidence="2">Uncharacterized protein</fullName>
    </submittedName>
</protein>
<proteinExistence type="predicted"/>
<dbReference type="Proteomes" id="UP001381693">
    <property type="component" value="Unassembled WGS sequence"/>
</dbReference>
<reference evidence="2 3" key="1">
    <citation type="submission" date="2023-11" db="EMBL/GenBank/DDBJ databases">
        <title>Halocaridina rubra genome assembly.</title>
        <authorList>
            <person name="Smith C."/>
        </authorList>
    </citation>
    <scope>NUCLEOTIDE SEQUENCE [LARGE SCALE GENOMIC DNA]</scope>
    <source>
        <strain evidence="2">EP-1</strain>
        <tissue evidence="2">Whole</tissue>
    </source>
</reference>
<dbReference type="AlphaFoldDB" id="A0AAN9A7L9"/>
<keyword evidence="1" id="KW-0732">Signal</keyword>
<evidence type="ECO:0000313" key="2">
    <source>
        <dbReference type="EMBL" id="KAK7077184.1"/>
    </source>
</evidence>
<keyword evidence="3" id="KW-1185">Reference proteome</keyword>
<comment type="caution">
    <text evidence="2">The sequence shown here is derived from an EMBL/GenBank/DDBJ whole genome shotgun (WGS) entry which is preliminary data.</text>
</comment>
<feature type="chain" id="PRO_5043047947" evidence="1">
    <location>
        <begin position="24"/>
        <end position="161"/>
    </location>
</feature>
<evidence type="ECO:0000256" key="1">
    <source>
        <dbReference type="SAM" id="SignalP"/>
    </source>
</evidence>
<gene>
    <name evidence="2" type="ORF">SK128_005538</name>
</gene>